<dbReference type="InterPro" id="IPR032783">
    <property type="entry name" value="AraC_lig"/>
</dbReference>
<reference evidence="4 5" key="1">
    <citation type="submission" date="2020-02" db="EMBL/GenBank/DDBJ databases">
        <title>Whole-genome analyses of novel actinobacteria.</title>
        <authorList>
            <person name="Sahin N."/>
            <person name="Tatar D."/>
        </authorList>
    </citation>
    <scope>NUCLEOTIDE SEQUENCE [LARGE SCALE GENOMIC DNA]</scope>
    <source>
        <strain evidence="4 5">SB3404</strain>
    </source>
</reference>
<accession>A0A6G4WPN8</accession>
<keyword evidence="1" id="KW-0238">DNA-binding</keyword>
<keyword evidence="5" id="KW-1185">Reference proteome</keyword>
<feature type="region of interest" description="Disordered" evidence="2">
    <location>
        <begin position="42"/>
        <end position="61"/>
    </location>
</feature>
<name>A0A6G4WPN8_9ACTN</name>
<evidence type="ECO:0000256" key="1">
    <source>
        <dbReference type="ARBA" id="ARBA00023125"/>
    </source>
</evidence>
<dbReference type="Pfam" id="PF12852">
    <property type="entry name" value="Cupin_6"/>
    <property type="match status" value="1"/>
</dbReference>
<protein>
    <recommendedName>
        <fullName evidence="3">AraC-type transcription regulator ligand-binding domain-containing protein</fullName>
    </recommendedName>
</protein>
<dbReference type="AlphaFoldDB" id="A0A6G4WPN8"/>
<dbReference type="RefSeq" id="WP_206441146.1">
    <property type="nucleotide sequence ID" value="NZ_JAAKZZ010000011.1"/>
</dbReference>
<dbReference type="Gene3D" id="3.40.109.10">
    <property type="entry name" value="NADH Oxidase"/>
    <property type="match status" value="1"/>
</dbReference>
<evidence type="ECO:0000256" key="2">
    <source>
        <dbReference type="SAM" id="MobiDB-lite"/>
    </source>
</evidence>
<sequence>MKIIAVLRGRAHLYTDGGASTHLMEGDVALLSHRSWLALRGGSQQETARGTPPPVGWSSGSLLDTAEQADTVLGGHVQLGPTGRELLYPGLPPVNHVHGTHPAARRLRAVLSLLLEESSGRIQWFVPTLPSDARSLSRKISMGATALVRVERIRTKAPFALTATALGLGPAQTGAFRDTALAERCTLDNSGHTPMYVLAAGHPHP</sequence>
<proteinExistence type="predicted"/>
<dbReference type="GO" id="GO:0003677">
    <property type="term" value="F:DNA binding"/>
    <property type="evidence" value="ECO:0007669"/>
    <property type="project" value="UniProtKB-KW"/>
</dbReference>
<evidence type="ECO:0000259" key="3">
    <source>
        <dbReference type="Pfam" id="PF12852"/>
    </source>
</evidence>
<feature type="non-terminal residue" evidence="4">
    <location>
        <position position="205"/>
    </location>
</feature>
<dbReference type="InterPro" id="IPR000415">
    <property type="entry name" value="Nitroreductase-like"/>
</dbReference>
<feature type="domain" description="AraC-type transcription regulator ligand-binding" evidence="3">
    <location>
        <begin position="2"/>
        <end position="119"/>
    </location>
</feature>
<dbReference type="GO" id="GO:0016491">
    <property type="term" value="F:oxidoreductase activity"/>
    <property type="evidence" value="ECO:0007669"/>
    <property type="project" value="InterPro"/>
</dbReference>
<evidence type="ECO:0000313" key="5">
    <source>
        <dbReference type="Proteomes" id="UP000477722"/>
    </source>
</evidence>
<gene>
    <name evidence="4" type="ORF">G5C65_02385</name>
</gene>
<dbReference type="EMBL" id="JAAKZZ010000011">
    <property type="protein sequence ID" value="NGO67229.1"/>
    <property type="molecule type" value="Genomic_DNA"/>
</dbReference>
<comment type="caution">
    <text evidence="4">The sequence shown here is derived from an EMBL/GenBank/DDBJ whole genome shotgun (WGS) entry which is preliminary data.</text>
</comment>
<evidence type="ECO:0000313" key="4">
    <source>
        <dbReference type="EMBL" id="NGO67229.1"/>
    </source>
</evidence>
<organism evidence="4 5">
    <name type="scientific">Streptomyces boncukensis</name>
    <dbReference type="NCBI Taxonomy" id="2711219"/>
    <lineage>
        <taxon>Bacteria</taxon>
        <taxon>Bacillati</taxon>
        <taxon>Actinomycetota</taxon>
        <taxon>Actinomycetes</taxon>
        <taxon>Kitasatosporales</taxon>
        <taxon>Streptomycetaceae</taxon>
        <taxon>Streptomyces</taxon>
    </lineage>
</organism>
<dbReference type="Proteomes" id="UP000477722">
    <property type="component" value="Unassembled WGS sequence"/>
</dbReference>